<proteinExistence type="predicted"/>
<protein>
    <submittedName>
        <fullName evidence="1">Uncharacterized protein</fullName>
    </submittedName>
</protein>
<comment type="caution">
    <text evidence="1">The sequence shown here is derived from an EMBL/GenBank/DDBJ whole genome shotgun (WGS) entry which is preliminary data.</text>
</comment>
<evidence type="ECO:0000313" key="1">
    <source>
        <dbReference type="EMBL" id="KAL0941661.1"/>
    </source>
</evidence>
<keyword evidence="2" id="KW-1185">Reference proteome</keyword>
<gene>
    <name evidence="1" type="ORF">CTRU02_204424</name>
</gene>
<organism evidence="1 2">
    <name type="scientific">Colletotrichum truncatum</name>
    <name type="common">Anthracnose fungus</name>
    <name type="synonym">Colletotrichum capsici</name>
    <dbReference type="NCBI Taxonomy" id="5467"/>
    <lineage>
        <taxon>Eukaryota</taxon>
        <taxon>Fungi</taxon>
        <taxon>Dikarya</taxon>
        <taxon>Ascomycota</taxon>
        <taxon>Pezizomycotina</taxon>
        <taxon>Sordariomycetes</taxon>
        <taxon>Hypocreomycetidae</taxon>
        <taxon>Glomerellales</taxon>
        <taxon>Glomerellaceae</taxon>
        <taxon>Colletotrichum</taxon>
        <taxon>Colletotrichum truncatum species complex</taxon>
    </lineage>
</organism>
<reference evidence="1 2" key="1">
    <citation type="journal article" date="2020" name="Phytopathology">
        <title>Genome Sequence Resources of Colletotrichum truncatum, C. plurivorum, C. musicola, and C. sojae: Four Species Pathogenic to Soybean (Glycine max).</title>
        <authorList>
            <person name="Rogerio F."/>
            <person name="Boufleur T.R."/>
            <person name="Ciampi-Guillardi M."/>
            <person name="Sukno S.A."/>
            <person name="Thon M.R."/>
            <person name="Massola Junior N.S."/>
            <person name="Baroncelli R."/>
        </authorList>
    </citation>
    <scope>NUCLEOTIDE SEQUENCE [LARGE SCALE GENOMIC DNA]</scope>
    <source>
        <strain evidence="1 2">CMES1059</strain>
    </source>
</reference>
<dbReference type="EMBL" id="VUJX02000002">
    <property type="protein sequence ID" value="KAL0941661.1"/>
    <property type="molecule type" value="Genomic_DNA"/>
</dbReference>
<name>A0ACC3ZC32_COLTU</name>
<evidence type="ECO:0000313" key="2">
    <source>
        <dbReference type="Proteomes" id="UP000805649"/>
    </source>
</evidence>
<dbReference type="Proteomes" id="UP000805649">
    <property type="component" value="Unassembled WGS sequence"/>
</dbReference>
<accession>A0ACC3ZC32</accession>
<sequence>MERIVPYTSPGFEILLRCQNYLMTVNEARERLTELYRTDHSFVNHVDPSGKSYIEVLLTAPWPGSQEDQFCLLLLFMRDFKMKRGTKTSSFLTQCAGWIGEGRHLDLLEALIDLDLRVTEIEIDSRSWPEPSSPNWISEGRTPDPFFIDYIKTLCLNNQGFAEMTPLHEAVLFGSSETFNKEISRSQKNVKNFLGQTPVHLAVCDPSHLKALLQAGHDPDAPDNYGMTPLMYAAAMNEEGSLMILLDSTNKLNASCKRFQRSFMHYAAAHGHWKLILMSLCRIETIFGKKVAEKWAEAATIEFQVSIIGYNDGRDVSLHELLAKCGSPDFTFDDGTCGVQNNCLLHEAKTVADVEAILSSGSKLINHTNTAGQHPLIAAAKRHNPEMVRKLLDAGADVRLRDNKHRTSLDHALKALHRPFFDVVETSLDTVRILLSAGADVSSRDCCRCPCSPQGCLPTSVLPHSVTVINAVFYTIFPIWTAEWLNLVHEYRSADEAKAILLSLLRRRKHEKLGMTHVCCRRQDQRKFLHCDQVRDDEIDGIMEEESEFIELLEREMGEIAEYQYEALLELWVREMKVSFDEVYKKHAERKQKWPSTYGPKVSVTHSFVYII</sequence>